<dbReference type="Proteomes" id="UP001455384">
    <property type="component" value="Chromosome"/>
</dbReference>
<comment type="function">
    <text evidence="5">Converts 2-succinylbenzoate (OSB) to 2-succinylbenzoyl-CoA (OSB-CoA).</text>
</comment>
<dbReference type="InterPro" id="IPR025110">
    <property type="entry name" value="AMP-bd_C"/>
</dbReference>
<protein>
    <recommendedName>
        <fullName evidence="5">2-succinylbenzoate--CoA ligase</fullName>
        <ecNumber evidence="5">6.2.1.26</ecNumber>
    </recommendedName>
    <alternativeName>
        <fullName evidence="5">o-succinylbenzoyl-CoA synthetase</fullName>
        <shortName evidence="5">OSB-CoA synthetase</shortName>
    </alternativeName>
</protein>
<evidence type="ECO:0000256" key="5">
    <source>
        <dbReference type="HAMAP-Rule" id="MF_00731"/>
    </source>
</evidence>
<dbReference type="InterPro" id="IPR020845">
    <property type="entry name" value="AMP-binding_CS"/>
</dbReference>
<dbReference type="InterPro" id="IPR010192">
    <property type="entry name" value="MenE"/>
</dbReference>
<evidence type="ECO:0000256" key="3">
    <source>
        <dbReference type="ARBA" id="ARBA00022741"/>
    </source>
</evidence>
<gene>
    <name evidence="5 8" type="primary">menE</name>
    <name evidence="8" type="ORF">RQP18_08300</name>
</gene>
<comment type="pathway">
    <text evidence="5">Quinol/quinone metabolism; menaquinone biosynthesis.</text>
</comment>
<dbReference type="InterPro" id="IPR042099">
    <property type="entry name" value="ANL_N_sf"/>
</dbReference>
<keyword evidence="9" id="KW-1185">Reference proteome</keyword>
<dbReference type="GO" id="GO:0008756">
    <property type="term" value="F:o-succinylbenzoate-CoA ligase activity"/>
    <property type="evidence" value="ECO:0007669"/>
    <property type="project" value="UniProtKB-EC"/>
</dbReference>
<dbReference type="InterPro" id="IPR000873">
    <property type="entry name" value="AMP-dep_synth/lig_dom"/>
</dbReference>
<accession>A0ABZ3CFN1</accession>
<dbReference type="NCBIfam" id="TIGR01923">
    <property type="entry name" value="menE"/>
    <property type="match status" value="1"/>
</dbReference>
<dbReference type="Pfam" id="PF13193">
    <property type="entry name" value="AMP-binding_C"/>
    <property type="match status" value="1"/>
</dbReference>
<dbReference type="PROSITE" id="PS00455">
    <property type="entry name" value="AMP_BINDING"/>
    <property type="match status" value="1"/>
</dbReference>
<dbReference type="RefSeq" id="WP_342387270.1">
    <property type="nucleotide sequence ID" value="NZ_CP138333.2"/>
</dbReference>
<sequence>MYNWLQSRAGEMPDKPAVIFEGTEVTFSELYKTAVEMKGRLESLDRPRIALFIGNTLDAVYAIHAAMLANIEIVMINTRLTGREIAAQLDDIGVDTIVATEPVDLEGYRVYKWEEIQNMASGSRESRNASGSDVLSIMFTSGTTGRAKAVTQTYDNHYASAMGCERRFGYTRDSIWMNINPIYHISGFSVLLRSVIRGCTMVLIEKFEEEKIWKTIAEYGVTHTSMVPIMLKRLMKYEMAEHRLEGILLGGAGVTKDILDNALSMGLPVYNSFGMTETCSQIVSIAPDDPKILDGTVGKPLDNIDIVVDSSNDGELLVRGGPITGGYLNAEMEVSDGYFRTGDMGHIDEEGYLYILDRRKDLIISGGENVYPKEIEDVINTHPGVVNAAVVKRKDQEWGEVPILLVELANGRRLEDEEIMAHLKRHLARYKLPKEIHRVGNIIMTSTGKVSRARNQQIYNIKRSSNR</sequence>
<feature type="domain" description="AMP-binding enzyme C-terminal" evidence="7">
    <location>
        <begin position="374"/>
        <end position="449"/>
    </location>
</feature>
<evidence type="ECO:0000256" key="1">
    <source>
        <dbReference type="ARBA" id="ARBA00022428"/>
    </source>
</evidence>
<evidence type="ECO:0000313" key="8">
    <source>
        <dbReference type="EMBL" id="WZX28690.1"/>
    </source>
</evidence>
<comment type="pathway">
    <text evidence="5">Quinol/quinone metabolism; 1,4-dihydroxy-2-naphthoate biosynthesis; 1,4-dihydroxy-2-naphthoate from chorismate: step 5/7.</text>
</comment>
<reference evidence="9" key="1">
    <citation type="submission" date="2023-10" db="EMBL/GenBank/DDBJ databases">
        <title>Genome analysis and identification of Salinococcus sp. Bachu38 nov., a PGPR from the rhizosphere of Tamarix.</title>
        <authorList>
            <person name="Liang Z."/>
            <person name="Zhang X."/>
            <person name="Jia J."/>
            <person name="Chen X."/>
            <person name="Wang Y."/>
            <person name="Wang Q."/>
            <person name="Wang R."/>
        </authorList>
    </citation>
    <scope>NUCLEOTIDE SEQUENCE [LARGE SCALE GENOMIC DNA]</scope>
    <source>
        <strain evidence="9">Bachu38</strain>
    </source>
</reference>
<dbReference type="Pfam" id="PF00501">
    <property type="entry name" value="AMP-binding"/>
    <property type="match status" value="1"/>
</dbReference>
<keyword evidence="2 5" id="KW-0436">Ligase</keyword>
<evidence type="ECO:0000256" key="4">
    <source>
        <dbReference type="ARBA" id="ARBA00022840"/>
    </source>
</evidence>
<evidence type="ECO:0000259" key="7">
    <source>
        <dbReference type="Pfam" id="PF13193"/>
    </source>
</evidence>
<comment type="similarity">
    <text evidence="5">Belongs to the ATP-dependent AMP-binding enzyme family. MenE subfamily.</text>
</comment>
<dbReference type="SUPFAM" id="SSF56801">
    <property type="entry name" value="Acetyl-CoA synthetase-like"/>
    <property type="match status" value="1"/>
</dbReference>
<dbReference type="HAMAP" id="MF_00731">
    <property type="entry name" value="MenE"/>
    <property type="match status" value="1"/>
</dbReference>
<name>A0ABZ3CFN1_9STAP</name>
<dbReference type="EMBL" id="CP138333">
    <property type="protein sequence ID" value="WZX28690.1"/>
    <property type="molecule type" value="Genomic_DNA"/>
</dbReference>
<organism evidence="8 9">
    <name type="scientific">Salinicoccus bachuensis</name>
    <dbReference type="NCBI Taxonomy" id="3136731"/>
    <lineage>
        <taxon>Bacteria</taxon>
        <taxon>Bacillati</taxon>
        <taxon>Bacillota</taxon>
        <taxon>Bacilli</taxon>
        <taxon>Bacillales</taxon>
        <taxon>Staphylococcaceae</taxon>
        <taxon>Salinicoccus</taxon>
    </lineage>
</organism>
<dbReference type="PANTHER" id="PTHR43201">
    <property type="entry name" value="ACYL-COA SYNTHETASE"/>
    <property type="match status" value="1"/>
</dbReference>
<evidence type="ECO:0000313" key="9">
    <source>
        <dbReference type="Proteomes" id="UP001455384"/>
    </source>
</evidence>
<comment type="catalytic activity">
    <reaction evidence="5">
        <text>2-succinylbenzoate + ATP + CoA = 2-succinylbenzoyl-CoA + AMP + diphosphate</text>
        <dbReference type="Rhea" id="RHEA:17009"/>
        <dbReference type="ChEBI" id="CHEBI:18325"/>
        <dbReference type="ChEBI" id="CHEBI:30616"/>
        <dbReference type="ChEBI" id="CHEBI:33019"/>
        <dbReference type="ChEBI" id="CHEBI:57287"/>
        <dbReference type="ChEBI" id="CHEBI:57364"/>
        <dbReference type="ChEBI" id="CHEBI:456215"/>
        <dbReference type="EC" id="6.2.1.26"/>
    </reaction>
</comment>
<keyword evidence="4 5" id="KW-0067">ATP-binding</keyword>
<evidence type="ECO:0000259" key="6">
    <source>
        <dbReference type="Pfam" id="PF00501"/>
    </source>
</evidence>
<dbReference type="EC" id="6.2.1.26" evidence="5"/>
<dbReference type="InterPro" id="IPR045851">
    <property type="entry name" value="AMP-bd_C_sf"/>
</dbReference>
<dbReference type="Gene3D" id="3.40.50.12780">
    <property type="entry name" value="N-terminal domain of ligase-like"/>
    <property type="match status" value="1"/>
</dbReference>
<feature type="domain" description="AMP-dependent synthetase/ligase" evidence="6">
    <location>
        <begin position="6"/>
        <end position="328"/>
    </location>
</feature>
<dbReference type="Gene3D" id="3.30.300.30">
    <property type="match status" value="1"/>
</dbReference>
<keyword evidence="3 5" id="KW-0547">Nucleotide-binding</keyword>
<evidence type="ECO:0000256" key="2">
    <source>
        <dbReference type="ARBA" id="ARBA00022598"/>
    </source>
</evidence>
<proteinExistence type="inferred from homology"/>
<dbReference type="PANTHER" id="PTHR43201:SF32">
    <property type="entry name" value="2-SUCCINYLBENZOATE--COA LIGASE, CHLOROPLASTIC_PEROXISOMAL"/>
    <property type="match status" value="1"/>
</dbReference>
<keyword evidence="1 5" id="KW-0474">Menaquinone biosynthesis</keyword>